<feature type="binding site" description="axial binding residue" evidence="9">
    <location>
        <position position="81"/>
    </location>
    <ligand>
        <name>heme c</name>
        <dbReference type="ChEBI" id="CHEBI:61717"/>
        <label>1</label>
    </ligand>
    <ligandPart>
        <name>Fe</name>
        <dbReference type="ChEBI" id="CHEBI:18248"/>
    </ligandPart>
</feature>
<feature type="binding site" description="covalent" evidence="8">
    <location>
        <position position="35"/>
    </location>
    <ligand>
        <name>heme c</name>
        <dbReference type="ChEBI" id="CHEBI:61717"/>
        <label>1</label>
    </ligand>
</feature>
<dbReference type="InterPro" id="IPR050597">
    <property type="entry name" value="Cytochrome_c_Oxidase_Subunit"/>
</dbReference>
<dbReference type="InterPro" id="IPR024167">
    <property type="entry name" value="Cytochrome_c4-like"/>
</dbReference>
<feature type="signal peptide" evidence="10">
    <location>
        <begin position="1"/>
        <end position="18"/>
    </location>
</feature>
<evidence type="ECO:0000256" key="8">
    <source>
        <dbReference type="PIRSR" id="PIRSR000005-1"/>
    </source>
</evidence>
<dbReference type="PANTHER" id="PTHR33751">
    <property type="entry name" value="CBB3-TYPE CYTOCHROME C OXIDASE SUBUNIT FIXP"/>
    <property type="match status" value="1"/>
</dbReference>
<keyword evidence="2" id="KW-0813">Transport</keyword>
<dbReference type="PRINTS" id="PR00605">
    <property type="entry name" value="CYTCHROMECIC"/>
</dbReference>
<dbReference type="GO" id="GO:0020037">
    <property type="term" value="F:heme binding"/>
    <property type="evidence" value="ECO:0007669"/>
    <property type="project" value="InterPro"/>
</dbReference>
<comment type="caution">
    <text evidence="12">The sequence shown here is derived from an EMBL/GenBank/DDBJ whole genome shotgun (WGS) entry which is preliminary data.</text>
</comment>
<evidence type="ECO:0000313" key="12">
    <source>
        <dbReference type="EMBL" id="PVZ70516.1"/>
    </source>
</evidence>
<dbReference type="Proteomes" id="UP000244906">
    <property type="component" value="Unassembled WGS sequence"/>
</dbReference>
<dbReference type="OrthoDB" id="9773456at2"/>
<feature type="domain" description="Cytochrome c" evidence="11">
    <location>
        <begin position="113"/>
        <end position="204"/>
    </location>
</feature>
<evidence type="ECO:0000313" key="13">
    <source>
        <dbReference type="Proteomes" id="UP000244906"/>
    </source>
</evidence>
<evidence type="ECO:0000259" key="11">
    <source>
        <dbReference type="PROSITE" id="PS51007"/>
    </source>
</evidence>
<evidence type="ECO:0000256" key="4">
    <source>
        <dbReference type="ARBA" id="ARBA00022723"/>
    </source>
</evidence>
<feature type="binding site" description="axial binding residue" evidence="9">
    <location>
        <position position="181"/>
    </location>
    <ligand>
        <name>heme c</name>
        <dbReference type="ChEBI" id="CHEBI:61717"/>
        <label>2</label>
    </ligand>
    <ligandPart>
        <name>Fe</name>
        <dbReference type="ChEBI" id="CHEBI:18248"/>
    </ligandPart>
</feature>
<dbReference type="PROSITE" id="PS51007">
    <property type="entry name" value="CYTC"/>
    <property type="match status" value="2"/>
</dbReference>
<evidence type="ECO:0000256" key="9">
    <source>
        <dbReference type="PIRSR" id="PIRSR000005-2"/>
    </source>
</evidence>
<accession>A0A2V1H4F3</accession>
<feature type="binding site" description="covalent" evidence="8">
    <location>
        <position position="134"/>
    </location>
    <ligand>
        <name>heme c</name>
        <dbReference type="ChEBI" id="CHEBI:61717"/>
        <label>2</label>
    </ligand>
</feature>
<protein>
    <submittedName>
        <fullName evidence="12">Cytochrome c4</fullName>
    </submittedName>
</protein>
<sequence>MKKLILALMIVGAGPAMAGGDADAGATKAATCAACHGPDGNSLVPSFPKIAGQHEKYLYKQLTQFKMHEGQTEPMRNNATMMPMVTPLNDQDLQDLAAYFSKQTAKPGSAKPENLKLGEKIWRAGIPAKGVAACQACHLADGSGIASAGYPALSGQHADYTTAQLNAFRSGERYNDPNKMMRSVAAKLSDAEIQAVANFVQGLH</sequence>
<dbReference type="EMBL" id="QDDL01000002">
    <property type="protein sequence ID" value="PVZ70516.1"/>
    <property type="molecule type" value="Genomic_DNA"/>
</dbReference>
<organism evidence="12 13">
    <name type="scientific">Pelagibaculum spongiae</name>
    <dbReference type="NCBI Taxonomy" id="2080658"/>
    <lineage>
        <taxon>Bacteria</taxon>
        <taxon>Pseudomonadati</taxon>
        <taxon>Pseudomonadota</taxon>
        <taxon>Gammaproteobacteria</taxon>
        <taxon>Oceanospirillales</taxon>
        <taxon>Pelagibaculum</taxon>
    </lineage>
</organism>
<evidence type="ECO:0000256" key="5">
    <source>
        <dbReference type="ARBA" id="ARBA00022764"/>
    </source>
</evidence>
<dbReference type="Gene3D" id="1.10.760.10">
    <property type="entry name" value="Cytochrome c-like domain"/>
    <property type="match status" value="2"/>
</dbReference>
<dbReference type="PANTHER" id="PTHR33751:SF9">
    <property type="entry name" value="CYTOCHROME C4"/>
    <property type="match status" value="1"/>
</dbReference>
<keyword evidence="10" id="KW-0732">Signal</keyword>
<dbReference type="GO" id="GO:0005506">
    <property type="term" value="F:iron ion binding"/>
    <property type="evidence" value="ECO:0007669"/>
    <property type="project" value="InterPro"/>
</dbReference>
<comment type="subcellular location">
    <subcellularLocation>
        <location evidence="1">Periplasm</location>
    </subcellularLocation>
</comment>
<evidence type="ECO:0000256" key="10">
    <source>
        <dbReference type="SAM" id="SignalP"/>
    </source>
</evidence>
<dbReference type="InterPro" id="IPR036909">
    <property type="entry name" value="Cyt_c-like_dom_sf"/>
</dbReference>
<dbReference type="PIRSF" id="PIRSF000005">
    <property type="entry name" value="Cytochrome_c4"/>
    <property type="match status" value="1"/>
</dbReference>
<keyword evidence="4 9" id="KW-0479">Metal-binding</keyword>
<evidence type="ECO:0000256" key="2">
    <source>
        <dbReference type="ARBA" id="ARBA00022448"/>
    </source>
</evidence>
<keyword evidence="6" id="KW-0249">Electron transport</keyword>
<evidence type="ECO:0000256" key="1">
    <source>
        <dbReference type="ARBA" id="ARBA00004418"/>
    </source>
</evidence>
<feature type="binding site" description="covalent" evidence="8">
    <location>
        <position position="137"/>
    </location>
    <ligand>
        <name>heme c</name>
        <dbReference type="ChEBI" id="CHEBI:61717"/>
        <label>2</label>
    </ligand>
</feature>
<feature type="binding site" description="axial binding residue" evidence="9">
    <location>
        <position position="36"/>
    </location>
    <ligand>
        <name>heme c</name>
        <dbReference type="ChEBI" id="CHEBI:61717"/>
        <label>1</label>
    </ligand>
    <ligandPart>
        <name>Fe</name>
        <dbReference type="ChEBI" id="CHEBI:18248"/>
    </ligandPart>
</feature>
<dbReference type="GO" id="GO:0009055">
    <property type="term" value="F:electron transfer activity"/>
    <property type="evidence" value="ECO:0007669"/>
    <property type="project" value="InterPro"/>
</dbReference>
<keyword evidence="7 9" id="KW-0408">Iron</keyword>
<dbReference type="SUPFAM" id="SSF46626">
    <property type="entry name" value="Cytochrome c"/>
    <property type="match status" value="2"/>
</dbReference>
<evidence type="ECO:0000256" key="3">
    <source>
        <dbReference type="ARBA" id="ARBA00022617"/>
    </source>
</evidence>
<dbReference type="InterPro" id="IPR009056">
    <property type="entry name" value="Cyt_c-like_dom"/>
</dbReference>
<dbReference type="Pfam" id="PF00034">
    <property type="entry name" value="Cytochrom_C"/>
    <property type="match status" value="2"/>
</dbReference>
<evidence type="ECO:0000256" key="6">
    <source>
        <dbReference type="ARBA" id="ARBA00022982"/>
    </source>
</evidence>
<keyword evidence="5" id="KW-0574">Periplasm</keyword>
<gene>
    <name evidence="12" type="ORF">DC094_08005</name>
</gene>
<dbReference type="InterPro" id="IPR008168">
    <property type="entry name" value="Cyt_C_IC"/>
</dbReference>
<feature type="chain" id="PRO_5016160923" evidence="10">
    <location>
        <begin position="19"/>
        <end position="204"/>
    </location>
</feature>
<comment type="PTM">
    <text evidence="8">Binds 2 heme c groups covalently per subunit.</text>
</comment>
<dbReference type="AlphaFoldDB" id="A0A2V1H4F3"/>
<evidence type="ECO:0000256" key="7">
    <source>
        <dbReference type="ARBA" id="ARBA00023004"/>
    </source>
</evidence>
<keyword evidence="13" id="KW-1185">Reference proteome</keyword>
<name>A0A2V1H4F3_9GAMM</name>
<feature type="binding site" description="covalent" evidence="8">
    <location>
        <position position="32"/>
    </location>
    <ligand>
        <name>heme c</name>
        <dbReference type="ChEBI" id="CHEBI:61717"/>
        <label>1</label>
    </ligand>
</feature>
<dbReference type="GO" id="GO:0042597">
    <property type="term" value="C:periplasmic space"/>
    <property type="evidence" value="ECO:0007669"/>
    <property type="project" value="UniProtKB-SubCell"/>
</dbReference>
<feature type="binding site" description="axial binding residue" evidence="9">
    <location>
        <position position="138"/>
    </location>
    <ligand>
        <name>heme c</name>
        <dbReference type="ChEBI" id="CHEBI:61717"/>
        <label>2</label>
    </ligand>
    <ligandPart>
        <name>Fe</name>
        <dbReference type="ChEBI" id="CHEBI:18248"/>
    </ligandPart>
</feature>
<reference evidence="12 13" key="1">
    <citation type="submission" date="2018-04" db="EMBL/GenBank/DDBJ databases">
        <title>Thalassorhabdus spongiae gen. nov., sp. nov., isolated from a marine sponge in South-West Iceland.</title>
        <authorList>
            <person name="Knobloch S."/>
            <person name="Daussin A."/>
            <person name="Johannsson R."/>
            <person name="Marteinsson V.T."/>
        </authorList>
    </citation>
    <scope>NUCLEOTIDE SEQUENCE [LARGE SCALE GENOMIC DNA]</scope>
    <source>
        <strain evidence="12 13">Hp12</strain>
    </source>
</reference>
<proteinExistence type="predicted"/>
<feature type="domain" description="Cytochrome c" evidence="11">
    <location>
        <begin position="20"/>
        <end position="104"/>
    </location>
</feature>
<keyword evidence="3 8" id="KW-0349">Heme</keyword>
<dbReference type="RefSeq" id="WP_116686588.1">
    <property type="nucleotide sequence ID" value="NZ_CAWNYD010000002.1"/>
</dbReference>